<dbReference type="OrthoDB" id="1727081at2"/>
<evidence type="ECO:0000313" key="2">
    <source>
        <dbReference type="EMBL" id="OHW62146.1"/>
    </source>
</evidence>
<dbReference type="AlphaFoldDB" id="A0A1S1V684"/>
<gene>
    <name evidence="2" type="ORF">EUAN_15940</name>
</gene>
<dbReference type="EMBL" id="MKIE01000005">
    <property type="protein sequence ID" value="OHW62146.1"/>
    <property type="molecule type" value="Genomic_DNA"/>
</dbReference>
<keyword evidence="3" id="KW-1185">Reference proteome</keyword>
<organism evidence="2 3">
    <name type="scientific">Andreesenia angusta</name>
    <dbReference type="NCBI Taxonomy" id="39480"/>
    <lineage>
        <taxon>Bacteria</taxon>
        <taxon>Bacillati</taxon>
        <taxon>Bacillota</taxon>
        <taxon>Tissierellia</taxon>
        <taxon>Tissierellales</taxon>
        <taxon>Gottschalkiaceae</taxon>
        <taxon>Andreesenia</taxon>
    </lineage>
</organism>
<keyword evidence="1" id="KW-0175">Coiled coil</keyword>
<evidence type="ECO:0000256" key="1">
    <source>
        <dbReference type="SAM" id="Coils"/>
    </source>
</evidence>
<protein>
    <submittedName>
        <fullName evidence="2">Uncharacterized protein</fullName>
    </submittedName>
</protein>
<name>A0A1S1V684_9FIRM</name>
<comment type="caution">
    <text evidence="2">The sequence shown here is derived from an EMBL/GenBank/DDBJ whole genome shotgun (WGS) entry which is preliminary data.</text>
</comment>
<dbReference type="RefSeq" id="WP_071063413.1">
    <property type="nucleotide sequence ID" value="NZ_MKIE01000005.1"/>
</dbReference>
<feature type="coiled-coil region" evidence="1">
    <location>
        <begin position="332"/>
        <end position="371"/>
    </location>
</feature>
<evidence type="ECO:0000313" key="3">
    <source>
        <dbReference type="Proteomes" id="UP000180254"/>
    </source>
</evidence>
<accession>A0A1S1V684</accession>
<proteinExistence type="predicted"/>
<reference evidence="2 3" key="1">
    <citation type="submission" date="2016-09" db="EMBL/GenBank/DDBJ databases">
        <title>Genome sequence of Eubacterium angustum.</title>
        <authorList>
            <person name="Poehlein A."/>
            <person name="Daniel R."/>
        </authorList>
    </citation>
    <scope>NUCLEOTIDE SEQUENCE [LARGE SCALE GENOMIC DNA]</scope>
    <source>
        <strain evidence="2 3">DSM 1989</strain>
    </source>
</reference>
<sequence length="487" mass="57335">MNTRSTEEFIDITNEELVEEIGRTNEKQLSKIGTMAYVEIFNRTLYLRTILKEDSELVSVIAEEDEEFRKLYEKFKQDIIDLKPVMAFDKENSLDIDELKSLRKKVVKLLRCLSSYNTEISYTNEIAKDLAYREFLKENASDMEKKIDFDKLYKNIQIFLSEDGRNIKQKVKDITSILPVRVSKDKYYSMIDGAFSRTMADASQEIIDTVVSRYRTVFNGSMEAEYGVYFDRYFRKAQESRYFDFKQAKTEDLNNIYNDTFDTIAEINKVSTIIREFGIILNRLIAISILRESIVENLKNPEIKLLVTDWNNYLTNPKTNQSRVISQYKKVFKELDKKFQDTNNRLQKLTMENFNRQNKISEELKEALQKAQYVLNYINDYALEKDEITEVTYYEPAGEQYLKQSIASFLDFIERNTKDISNIQRKARMRRLISLVDGVFASPNDFSEYFANSINLTTREEESVALVNSLLELMNYYRSSAEKSRLN</sequence>
<dbReference type="Proteomes" id="UP000180254">
    <property type="component" value="Unassembled WGS sequence"/>
</dbReference>